<dbReference type="AlphaFoldDB" id="A0A6S6TH76"/>
<sequence>MTIKKSNLFIKLVTLVTLTFSIVYASNMISPKDEETIPYADLSTAELQIKVETLSNKGTLPFEMGLELMKRWQTEQPQVQ</sequence>
<gene>
    <name evidence="1" type="ORF">HELGO_WM9261</name>
</gene>
<organism evidence="1">
    <name type="scientific">uncultured Sulfurovum sp</name>
    <dbReference type="NCBI Taxonomy" id="269237"/>
    <lineage>
        <taxon>Bacteria</taxon>
        <taxon>Pseudomonadati</taxon>
        <taxon>Campylobacterota</taxon>
        <taxon>Epsilonproteobacteria</taxon>
        <taxon>Campylobacterales</taxon>
        <taxon>Sulfurovaceae</taxon>
        <taxon>Sulfurovum</taxon>
        <taxon>environmental samples</taxon>
    </lineage>
</organism>
<dbReference type="EMBL" id="CACVAP010000102">
    <property type="protein sequence ID" value="CAA6822431.1"/>
    <property type="molecule type" value="Genomic_DNA"/>
</dbReference>
<protein>
    <submittedName>
        <fullName evidence="1">Uncharacterized protein</fullName>
    </submittedName>
</protein>
<accession>A0A6S6TH76</accession>
<evidence type="ECO:0000313" key="1">
    <source>
        <dbReference type="EMBL" id="CAA6822431.1"/>
    </source>
</evidence>
<name>A0A6S6TH76_9BACT</name>
<reference evidence="1" key="1">
    <citation type="submission" date="2020-01" db="EMBL/GenBank/DDBJ databases">
        <authorList>
            <person name="Meier V. D."/>
            <person name="Meier V D."/>
        </authorList>
    </citation>
    <scope>NUCLEOTIDE SEQUENCE</scope>
    <source>
        <strain evidence="1">HLG_WM_MAG_06</strain>
    </source>
</reference>
<proteinExistence type="predicted"/>